<feature type="domain" description="J" evidence="2">
    <location>
        <begin position="66"/>
        <end position="130"/>
    </location>
</feature>
<dbReference type="PRINTS" id="PR00625">
    <property type="entry name" value="JDOMAIN"/>
</dbReference>
<dbReference type="Proteomes" id="UP001159364">
    <property type="component" value="Linkage Group LG02"/>
</dbReference>
<feature type="compositionally biased region" description="Polar residues" evidence="1">
    <location>
        <begin position="230"/>
        <end position="253"/>
    </location>
</feature>
<dbReference type="InterPro" id="IPR001623">
    <property type="entry name" value="DnaJ_domain"/>
</dbReference>
<proteinExistence type="predicted"/>
<sequence length="800" mass="90337">MENNKEEALTAKIIAEKKFSDKDIVGAKSFALKAQNLDPDLDGIIQFLATLDVFISAEKTSTGDVDYYKVLGVDPLADDNTIKQQYRKLSLLLHPDKNKSVGADGAFKILSDVWSLLADKTKRIAYDQKQKMKDMCQRFPDWRSSATDNQNSFPEIFSNNTSYTCSPNGAIRPKPVPSPPFSNSNTFWTTCDACKLQFEYLRMYMNHNLRCDNCQHSFLAVEVPPPPIHGSNQSASGASFMQPQNSNPNSMVENSDDKEKKPVPVTNMGGTAQPGTFSDTVSSQNIPSAAFSATLHDKFKRKYEEASTTSFRGETFQLKPQPHKKKATSSAPCFLNPGSSSVLNSEGVKKKKRDVEEPKTDKHAKEKTNQTGKKSGFSTLGFHKGGFVGQRGISTRELSQVEVRYILISRSKKDIHSKLKEWNSLAGLLKTSEMASIPSRSQKEMKKEILKQKGPSDGMKADANRKQEFVDVKISANINMSSSANHNDTVDTEEANPLSMTVPDSDFHDFDHDRTEMSFGKNQVWAVYDDDDGMPRFYALIHQVMSMKPFGVQISWLNSKSNHELAPVNWISSGFYKTIGDFWIGKHEVNKSLNSFSHKVNWTKGFRGTIKIYPRKGDVWALYKNWSPKWNELTPEEVIHKYSMVEVLEAYIEERGVTVVPLVKVVGYKAVFRKHSDPTRIRTIPKEEMFRFSHMVPSYLLTGQEGHNAPQGCWELDPASTPMELLQILTEVEVEETIKTADKAEEESHYGDCKRLEDEELVKCENISEGNHVEVSARSDKAEVTKNNVTLVYKRRRYRK</sequence>
<reference evidence="3 4" key="1">
    <citation type="submission" date="2021-09" db="EMBL/GenBank/DDBJ databases">
        <title>Genomic insights and catalytic innovation underlie evolution of tropane alkaloids biosynthesis.</title>
        <authorList>
            <person name="Wang Y.-J."/>
            <person name="Tian T."/>
            <person name="Huang J.-P."/>
            <person name="Huang S.-X."/>
        </authorList>
    </citation>
    <scope>NUCLEOTIDE SEQUENCE [LARGE SCALE GENOMIC DNA]</scope>
    <source>
        <strain evidence="3">KIB-2018</strain>
        <tissue evidence="3">Leaf</tissue>
    </source>
</reference>
<accession>A0AAV8U0I7</accession>
<organism evidence="3 4">
    <name type="scientific">Erythroxylum novogranatense</name>
    <dbReference type="NCBI Taxonomy" id="1862640"/>
    <lineage>
        <taxon>Eukaryota</taxon>
        <taxon>Viridiplantae</taxon>
        <taxon>Streptophyta</taxon>
        <taxon>Embryophyta</taxon>
        <taxon>Tracheophyta</taxon>
        <taxon>Spermatophyta</taxon>
        <taxon>Magnoliopsida</taxon>
        <taxon>eudicotyledons</taxon>
        <taxon>Gunneridae</taxon>
        <taxon>Pentapetalae</taxon>
        <taxon>rosids</taxon>
        <taxon>fabids</taxon>
        <taxon>Malpighiales</taxon>
        <taxon>Erythroxylaceae</taxon>
        <taxon>Erythroxylum</taxon>
    </lineage>
</organism>
<gene>
    <name evidence="3" type="ORF">K2173_027483</name>
</gene>
<dbReference type="InterPro" id="IPR036869">
    <property type="entry name" value="J_dom_sf"/>
</dbReference>
<dbReference type="EMBL" id="JAIWQS010000002">
    <property type="protein sequence ID" value="KAJ8772306.1"/>
    <property type="molecule type" value="Genomic_DNA"/>
</dbReference>
<dbReference type="Pfam" id="PF23551">
    <property type="entry name" value="Zn_ribbon_20"/>
    <property type="match status" value="1"/>
</dbReference>
<dbReference type="PANTHER" id="PTHR44137">
    <property type="entry name" value="BNAC03G44070D PROTEIN"/>
    <property type="match status" value="1"/>
</dbReference>
<dbReference type="SUPFAM" id="SSF46565">
    <property type="entry name" value="Chaperone J-domain"/>
    <property type="match status" value="1"/>
</dbReference>
<dbReference type="Gene3D" id="1.10.287.110">
    <property type="entry name" value="DnaJ domain"/>
    <property type="match status" value="1"/>
</dbReference>
<dbReference type="Pfam" id="PF11926">
    <property type="entry name" value="DUF3444"/>
    <property type="match status" value="1"/>
</dbReference>
<dbReference type="PROSITE" id="PS50076">
    <property type="entry name" value="DNAJ_2"/>
    <property type="match status" value="1"/>
</dbReference>
<protein>
    <recommendedName>
        <fullName evidence="2">J domain-containing protein</fullName>
    </recommendedName>
</protein>
<dbReference type="InterPro" id="IPR024593">
    <property type="entry name" value="DUF3444"/>
</dbReference>
<feature type="region of interest" description="Disordered" evidence="1">
    <location>
        <begin position="229"/>
        <end position="261"/>
    </location>
</feature>
<keyword evidence="4" id="KW-1185">Reference proteome</keyword>
<feature type="compositionally biased region" description="Basic and acidic residues" evidence="1">
    <location>
        <begin position="353"/>
        <end position="368"/>
    </location>
</feature>
<comment type="caution">
    <text evidence="3">The sequence shown here is derived from an EMBL/GenBank/DDBJ whole genome shotgun (WGS) entry which is preliminary data.</text>
</comment>
<name>A0AAV8U0I7_9ROSI</name>
<evidence type="ECO:0000313" key="3">
    <source>
        <dbReference type="EMBL" id="KAJ8772306.1"/>
    </source>
</evidence>
<dbReference type="PANTHER" id="PTHR44137:SF51">
    <property type="entry name" value="MOLECULAR CHAPERONE HSP40_DNAJ FAMILY PROTEIN"/>
    <property type="match status" value="1"/>
</dbReference>
<evidence type="ECO:0000256" key="1">
    <source>
        <dbReference type="SAM" id="MobiDB-lite"/>
    </source>
</evidence>
<dbReference type="AlphaFoldDB" id="A0AAV8U0I7"/>
<feature type="region of interest" description="Disordered" evidence="1">
    <location>
        <begin position="313"/>
        <end position="376"/>
    </location>
</feature>
<dbReference type="InterPro" id="IPR056988">
    <property type="entry name" value="Zn_ribbon_pln"/>
</dbReference>
<evidence type="ECO:0000313" key="4">
    <source>
        <dbReference type="Proteomes" id="UP001159364"/>
    </source>
</evidence>
<dbReference type="PROSITE" id="PS00636">
    <property type="entry name" value="DNAJ_1"/>
    <property type="match status" value="1"/>
</dbReference>
<dbReference type="InterPro" id="IPR018253">
    <property type="entry name" value="DnaJ_domain_CS"/>
</dbReference>
<dbReference type="Pfam" id="PF00226">
    <property type="entry name" value="DnaJ"/>
    <property type="match status" value="1"/>
</dbReference>
<dbReference type="SMART" id="SM00271">
    <property type="entry name" value="DnaJ"/>
    <property type="match status" value="1"/>
</dbReference>
<dbReference type="CDD" id="cd06257">
    <property type="entry name" value="DnaJ"/>
    <property type="match status" value="1"/>
</dbReference>
<evidence type="ECO:0000259" key="2">
    <source>
        <dbReference type="PROSITE" id="PS50076"/>
    </source>
</evidence>